<keyword evidence="8" id="KW-0808">Transferase</keyword>
<dbReference type="PANTHER" id="PTHR42723">
    <property type="entry name" value="CHLOROPHYLL SYNTHASE"/>
    <property type="match status" value="1"/>
</dbReference>
<proteinExistence type="predicted"/>
<dbReference type="NCBIfam" id="NF005742">
    <property type="entry name" value="PRK07566.1"/>
    <property type="match status" value="1"/>
</dbReference>
<keyword evidence="5 7" id="KW-0472">Membrane</keyword>
<keyword evidence="6" id="KW-0149">Chlorophyll biosynthesis</keyword>
<dbReference type="InterPro" id="IPR000537">
    <property type="entry name" value="UbiA_prenyltransferase"/>
</dbReference>
<feature type="transmembrane region" description="Helical" evidence="7">
    <location>
        <begin position="238"/>
        <end position="254"/>
    </location>
</feature>
<evidence type="ECO:0000256" key="5">
    <source>
        <dbReference type="ARBA" id="ARBA00023136"/>
    </source>
</evidence>
<dbReference type="EMBL" id="JAUZEE010000006">
    <property type="protein sequence ID" value="MDP4301380.1"/>
    <property type="molecule type" value="Genomic_DNA"/>
</dbReference>
<reference evidence="8 9" key="1">
    <citation type="submission" date="2023-08" db="EMBL/GenBank/DDBJ databases">
        <authorList>
            <person name="Roldan D.M."/>
            <person name="Menes R.J."/>
        </authorList>
    </citation>
    <scope>NUCLEOTIDE SEQUENCE [LARGE SCALE GENOMIC DNA]</scope>
    <source>
        <strain evidence="8 9">CCM 2812</strain>
    </source>
</reference>
<evidence type="ECO:0000256" key="2">
    <source>
        <dbReference type="ARBA" id="ARBA00022475"/>
    </source>
</evidence>
<dbReference type="InterPro" id="IPR050475">
    <property type="entry name" value="Prenyltransferase_related"/>
</dbReference>
<protein>
    <submittedName>
        <fullName evidence="8">Chlorophyll synthase ChlG</fullName>
        <ecNumber evidence="8">2.5.1.62</ecNumber>
    </submittedName>
</protein>
<dbReference type="InterPro" id="IPR006372">
    <property type="entry name" value="Chl_synth"/>
</dbReference>
<name>A0ABT9G4P1_LEPDI</name>
<feature type="transmembrane region" description="Helical" evidence="7">
    <location>
        <begin position="40"/>
        <end position="65"/>
    </location>
</feature>
<dbReference type="Gene3D" id="1.10.357.140">
    <property type="entry name" value="UbiA prenyltransferase"/>
    <property type="match status" value="1"/>
</dbReference>
<organism evidence="8 9">
    <name type="scientific">Leptothrix discophora</name>
    <dbReference type="NCBI Taxonomy" id="89"/>
    <lineage>
        <taxon>Bacteria</taxon>
        <taxon>Pseudomonadati</taxon>
        <taxon>Pseudomonadota</taxon>
        <taxon>Betaproteobacteria</taxon>
        <taxon>Burkholderiales</taxon>
        <taxon>Sphaerotilaceae</taxon>
        <taxon>Leptothrix</taxon>
    </lineage>
</organism>
<feature type="transmembrane region" description="Helical" evidence="7">
    <location>
        <begin position="137"/>
        <end position="161"/>
    </location>
</feature>
<evidence type="ECO:0000256" key="3">
    <source>
        <dbReference type="ARBA" id="ARBA00022692"/>
    </source>
</evidence>
<dbReference type="Proteomes" id="UP001235760">
    <property type="component" value="Unassembled WGS sequence"/>
</dbReference>
<accession>A0ABT9G4P1</accession>
<dbReference type="NCBIfam" id="TIGR01476">
    <property type="entry name" value="chlor_syn_BchG"/>
    <property type="match status" value="1"/>
</dbReference>
<dbReference type="PANTHER" id="PTHR42723:SF1">
    <property type="entry name" value="CHLOROPHYLL SYNTHASE, CHLOROPLASTIC"/>
    <property type="match status" value="1"/>
</dbReference>
<evidence type="ECO:0000256" key="1">
    <source>
        <dbReference type="ARBA" id="ARBA00004141"/>
    </source>
</evidence>
<evidence type="ECO:0000256" key="6">
    <source>
        <dbReference type="ARBA" id="ARBA00023171"/>
    </source>
</evidence>
<gene>
    <name evidence="8" type="primary">chlG</name>
    <name evidence="8" type="ORF">Q8X39_12090</name>
</gene>
<dbReference type="CDD" id="cd13958">
    <property type="entry name" value="PT_UbiA_chlorophyll"/>
    <property type="match status" value="1"/>
</dbReference>
<keyword evidence="2" id="KW-1003">Cell membrane</keyword>
<dbReference type="EC" id="2.5.1.62" evidence="8"/>
<keyword evidence="3 7" id="KW-0812">Transmembrane</keyword>
<dbReference type="PROSITE" id="PS51257">
    <property type="entry name" value="PROKAR_LIPOPROTEIN"/>
    <property type="match status" value="1"/>
</dbReference>
<feature type="transmembrane region" description="Helical" evidence="7">
    <location>
        <begin position="12"/>
        <end position="34"/>
    </location>
</feature>
<dbReference type="InterPro" id="IPR044878">
    <property type="entry name" value="UbiA_sf"/>
</dbReference>
<evidence type="ECO:0000313" key="8">
    <source>
        <dbReference type="EMBL" id="MDP4301380.1"/>
    </source>
</evidence>
<evidence type="ECO:0000256" key="7">
    <source>
        <dbReference type="SAM" id="Phobius"/>
    </source>
</evidence>
<dbReference type="Gene3D" id="1.20.120.1780">
    <property type="entry name" value="UbiA prenyltransferase"/>
    <property type="match status" value="1"/>
</dbReference>
<dbReference type="Pfam" id="PF01040">
    <property type="entry name" value="UbiA"/>
    <property type="match status" value="1"/>
</dbReference>
<comment type="caution">
    <text evidence="8">The sequence shown here is derived from an EMBL/GenBank/DDBJ whole genome shotgun (WGS) entry which is preliminary data.</text>
</comment>
<keyword evidence="9" id="KW-1185">Reference proteome</keyword>
<keyword evidence="4 7" id="KW-1133">Transmembrane helix</keyword>
<dbReference type="RefSeq" id="WP_305749937.1">
    <property type="nucleotide sequence ID" value="NZ_JAUZEE010000006.1"/>
</dbReference>
<dbReference type="GO" id="GO:0046408">
    <property type="term" value="F:chlorophyll synthetase activity"/>
    <property type="evidence" value="ECO:0007669"/>
    <property type="project" value="UniProtKB-EC"/>
</dbReference>
<evidence type="ECO:0000256" key="4">
    <source>
        <dbReference type="ARBA" id="ARBA00022989"/>
    </source>
</evidence>
<evidence type="ECO:0000313" key="9">
    <source>
        <dbReference type="Proteomes" id="UP001235760"/>
    </source>
</evidence>
<feature type="transmembrane region" description="Helical" evidence="7">
    <location>
        <begin position="266"/>
        <end position="287"/>
    </location>
</feature>
<sequence length="296" mass="31327">MQRPALSAIAELLKPITWFPPMWAFACGVVASGLPAQGRWPLIIAGVLLAGPFVCATSQAVNDWFDRHVDAINEPHRPIPSGRMPGRWGLGIAIVWTLLSLLLATSLGVTALLAAGVGLLLAWAYSAPPMRLKRNGWWGNSACALCYEGLAWLTGAAVMSLGDWPEARSVGLALLYSAGAHGIMTLNDFKSIEGDRRMGIASLPVQLGVQGAARVACLAMAVPQAVVVGLLLHWQTPLHAAIVATLLAVQLLLMRRFLADPLARATWYSANGVLLYVLGMLASALALRSLAVGVTS</sequence>
<comment type="subcellular location">
    <subcellularLocation>
        <location evidence="1">Membrane</location>
        <topology evidence="1">Multi-pass membrane protein</topology>
    </subcellularLocation>
</comment>
<feature type="transmembrane region" description="Helical" evidence="7">
    <location>
        <begin position="86"/>
        <end position="103"/>
    </location>
</feature>